<accession>A0A1L9TPP0</accession>
<dbReference type="CDD" id="cd09917">
    <property type="entry name" value="F-box_SF"/>
    <property type="match status" value="1"/>
</dbReference>
<evidence type="ECO:0000256" key="1">
    <source>
        <dbReference type="SAM" id="MobiDB-lite"/>
    </source>
</evidence>
<evidence type="ECO:0000313" key="4">
    <source>
        <dbReference type="Proteomes" id="UP000184356"/>
    </source>
</evidence>
<dbReference type="RefSeq" id="XP_040705215.1">
    <property type="nucleotide sequence ID" value="XM_040846629.1"/>
</dbReference>
<evidence type="ECO:0000313" key="3">
    <source>
        <dbReference type="EMBL" id="OJJ61409.1"/>
    </source>
</evidence>
<feature type="region of interest" description="Disordered" evidence="1">
    <location>
        <begin position="132"/>
        <end position="159"/>
    </location>
</feature>
<evidence type="ECO:0000259" key="2">
    <source>
        <dbReference type="PROSITE" id="PS50181"/>
    </source>
</evidence>
<dbReference type="EMBL" id="KV878584">
    <property type="protein sequence ID" value="OJJ61409.1"/>
    <property type="molecule type" value="Genomic_DNA"/>
</dbReference>
<dbReference type="Proteomes" id="UP000184356">
    <property type="component" value="Unassembled WGS sequence"/>
</dbReference>
<dbReference type="Pfam" id="PF00646">
    <property type="entry name" value="F-box"/>
    <property type="match status" value="1"/>
</dbReference>
<proteinExistence type="predicted"/>
<dbReference type="InterPro" id="IPR036047">
    <property type="entry name" value="F-box-like_dom_sf"/>
</dbReference>
<sequence>MATTFPIQHLPSELKCAIIRYLDPIALISLSQTNKHFRKTVNPKKIHFVERLLALECDESIGGPPVKFSQFGTLNPDRLSPEWEAGRWACSDCMRLLPQHHFATQALSRLAYRKPVPGSPAADVVTSWEPTRMCSRRGKKKKTKKNGKSQGDAASSLVSDEELQMRRRYGVAMSQVWGGRRRDYYGTILHVSQLTKRFEDLRETGFEEFYNMTYNEYQSMPDEREAEILDRERQAIELVRAGSKRHLRRCLECRFRRGEFRGTCGIKNYNVGTAQVPIVRGRVKYYGLNVDRYFPGLSEALETKRPDVDAPVFVVYREDAVEMPWTQYKVRCPGCGQWKEMRAFRFGGLWPRWQPMEVQNNNIPGYDRYINWESTPVTEEVINDMACNHCFAETNGREALGMELVTWLRANIDTAMRRQQDNLVWGFSHLHGEYTTARKTLKSRIKALVWDLVPLLNKVASKYTREDVSLLSHRFAQLRTQPDLLPESGRDDHWLRERLEHYYDSEAMWSWLQTLSAEIDEPGKAEVLADWVLSRDESVAC</sequence>
<dbReference type="PROSITE" id="PS50181">
    <property type="entry name" value="FBOX"/>
    <property type="match status" value="1"/>
</dbReference>
<reference evidence="4" key="1">
    <citation type="journal article" date="2017" name="Genome Biol.">
        <title>Comparative genomics reveals high biological diversity and specific adaptations in the industrially and medically important fungal genus Aspergillus.</title>
        <authorList>
            <person name="de Vries R.P."/>
            <person name="Riley R."/>
            <person name="Wiebenga A."/>
            <person name="Aguilar-Osorio G."/>
            <person name="Amillis S."/>
            <person name="Uchima C.A."/>
            <person name="Anderluh G."/>
            <person name="Asadollahi M."/>
            <person name="Askin M."/>
            <person name="Barry K."/>
            <person name="Battaglia E."/>
            <person name="Bayram O."/>
            <person name="Benocci T."/>
            <person name="Braus-Stromeyer S.A."/>
            <person name="Caldana C."/>
            <person name="Canovas D."/>
            <person name="Cerqueira G.C."/>
            <person name="Chen F."/>
            <person name="Chen W."/>
            <person name="Choi C."/>
            <person name="Clum A."/>
            <person name="Dos Santos R.A."/>
            <person name="Damasio A.R."/>
            <person name="Diallinas G."/>
            <person name="Emri T."/>
            <person name="Fekete E."/>
            <person name="Flipphi M."/>
            <person name="Freyberg S."/>
            <person name="Gallo A."/>
            <person name="Gournas C."/>
            <person name="Habgood R."/>
            <person name="Hainaut M."/>
            <person name="Harispe M.L."/>
            <person name="Henrissat B."/>
            <person name="Hilden K.S."/>
            <person name="Hope R."/>
            <person name="Hossain A."/>
            <person name="Karabika E."/>
            <person name="Karaffa L."/>
            <person name="Karanyi Z."/>
            <person name="Krasevec N."/>
            <person name="Kuo A."/>
            <person name="Kusch H."/>
            <person name="LaButti K."/>
            <person name="Lagendijk E.L."/>
            <person name="Lapidus A."/>
            <person name="Levasseur A."/>
            <person name="Lindquist E."/>
            <person name="Lipzen A."/>
            <person name="Logrieco A.F."/>
            <person name="MacCabe A."/>
            <person name="Maekelae M.R."/>
            <person name="Malavazi I."/>
            <person name="Melin P."/>
            <person name="Meyer V."/>
            <person name="Mielnichuk N."/>
            <person name="Miskei M."/>
            <person name="Molnar A.P."/>
            <person name="Mule G."/>
            <person name="Ngan C.Y."/>
            <person name="Orejas M."/>
            <person name="Orosz E."/>
            <person name="Ouedraogo J.P."/>
            <person name="Overkamp K.M."/>
            <person name="Park H.-S."/>
            <person name="Perrone G."/>
            <person name="Piumi F."/>
            <person name="Punt P.J."/>
            <person name="Ram A.F."/>
            <person name="Ramon A."/>
            <person name="Rauscher S."/>
            <person name="Record E."/>
            <person name="Riano-Pachon D.M."/>
            <person name="Robert V."/>
            <person name="Roehrig J."/>
            <person name="Ruller R."/>
            <person name="Salamov A."/>
            <person name="Salih N.S."/>
            <person name="Samson R.A."/>
            <person name="Sandor E."/>
            <person name="Sanguinetti M."/>
            <person name="Schuetze T."/>
            <person name="Sepcic K."/>
            <person name="Shelest E."/>
            <person name="Sherlock G."/>
            <person name="Sophianopoulou V."/>
            <person name="Squina F.M."/>
            <person name="Sun H."/>
            <person name="Susca A."/>
            <person name="Todd R.B."/>
            <person name="Tsang A."/>
            <person name="Unkles S.E."/>
            <person name="van de Wiele N."/>
            <person name="van Rossen-Uffink D."/>
            <person name="Oliveira J.V."/>
            <person name="Vesth T.C."/>
            <person name="Visser J."/>
            <person name="Yu J.-H."/>
            <person name="Zhou M."/>
            <person name="Andersen M.R."/>
            <person name="Archer D.B."/>
            <person name="Baker S.E."/>
            <person name="Benoit I."/>
            <person name="Brakhage A.A."/>
            <person name="Braus G.H."/>
            <person name="Fischer R."/>
            <person name="Frisvad J.C."/>
            <person name="Goldman G.H."/>
            <person name="Houbraken J."/>
            <person name="Oakley B."/>
            <person name="Pocsi I."/>
            <person name="Scazzocchio C."/>
            <person name="Seiboth B."/>
            <person name="vanKuyk P.A."/>
            <person name="Wortman J."/>
            <person name="Dyer P.S."/>
            <person name="Grigoriev I.V."/>
        </authorList>
    </citation>
    <scope>NUCLEOTIDE SEQUENCE [LARGE SCALE GENOMIC DNA]</scope>
    <source>
        <strain evidence="4">CBS 593.65</strain>
    </source>
</reference>
<protein>
    <recommendedName>
        <fullName evidence="2">F-box domain-containing protein</fullName>
    </recommendedName>
</protein>
<feature type="domain" description="F-box" evidence="2">
    <location>
        <begin position="4"/>
        <end position="51"/>
    </location>
</feature>
<gene>
    <name evidence="3" type="ORF">ASPSYDRAFT_43347</name>
</gene>
<keyword evidence="4" id="KW-1185">Reference proteome</keyword>
<dbReference type="VEuPathDB" id="FungiDB:ASPSYDRAFT_43347"/>
<feature type="compositionally biased region" description="Basic residues" evidence="1">
    <location>
        <begin position="134"/>
        <end position="147"/>
    </location>
</feature>
<dbReference type="SMART" id="SM00256">
    <property type="entry name" value="FBOX"/>
    <property type="match status" value="1"/>
</dbReference>
<organism evidence="3 4">
    <name type="scientific">Aspergillus sydowii CBS 593.65</name>
    <dbReference type="NCBI Taxonomy" id="1036612"/>
    <lineage>
        <taxon>Eukaryota</taxon>
        <taxon>Fungi</taxon>
        <taxon>Dikarya</taxon>
        <taxon>Ascomycota</taxon>
        <taxon>Pezizomycotina</taxon>
        <taxon>Eurotiomycetes</taxon>
        <taxon>Eurotiomycetidae</taxon>
        <taxon>Eurotiales</taxon>
        <taxon>Aspergillaceae</taxon>
        <taxon>Aspergillus</taxon>
        <taxon>Aspergillus subgen. Nidulantes</taxon>
    </lineage>
</organism>
<dbReference type="OrthoDB" id="3481585at2759"/>
<name>A0A1L9TPP0_9EURO</name>
<dbReference type="GeneID" id="63762702"/>
<dbReference type="InterPro" id="IPR001810">
    <property type="entry name" value="F-box_dom"/>
</dbReference>
<dbReference type="AlphaFoldDB" id="A0A1L9TPP0"/>
<dbReference type="SUPFAM" id="SSF81383">
    <property type="entry name" value="F-box domain"/>
    <property type="match status" value="1"/>
</dbReference>